<dbReference type="InterPro" id="IPR005829">
    <property type="entry name" value="Sugar_transporter_CS"/>
</dbReference>
<dbReference type="GO" id="GO:0005886">
    <property type="term" value="C:plasma membrane"/>
    <property type="evidence" value="ECO:0007669"/>
    <property type="project" value="EnsemblFungi"/>
</dbReference>
<dbReference type="PROSITE" id="PS00217">
    <property type="entry name" value="SUGAR_TRANSPORT_2"/>
    <property type="match status" value="1"/>
</dbReference>
<keyword evidence="3" id="KW-0813">Transport</keyword>
<dbReference type="Proteomes" id="UP000005220">
    <property type="component" value="Chromosome 2"/>
</dbReference>
<name>H2APV6_KAZAF</name>
<dbReference type="OrthoDB" id="6612291at2759"/>
<dbReference type="InterPro" id="IPR036259">
    <property type="entry name" value="MFS_trans_sf"/>
</dbReference>
<feature type="transmembrane region" description="Helical" evidence="8">
    <location>
        <begin position="354"/>
        <end position="376"/>
    </location>
</feature>
<feature type="region of interest" description="Disordered" evidence="7">
    <location>
        <begin position="703"/>
        <end position="726"/>
    </location>
</feature>
<evidence type="ECO:0000313" key="11">
    <source>
        <dbReference type="Proteomes" id="UP000005220"/>
    </source>
</evidence>
<feature type="transmembrane region" description="Helical" evidence="8">
    <location>
        <begin position="316"/>
        <end position="342"/>
    </location>
</feature>
<feature type="compositionally biased region" description="Low complexity" evidence="7">
    <location>
        <begin position="706"/>
        <end position="726"/>
    </location>
</feature>
<dbReference type="PROSITE" id="PS50850">
    <property type="entry name" value="MFS"/>
    <property type="match status" value="1"/>
</dbReference>
<dbReference type="GeneID" id="13882630"/>
<feature type="transmembrane region" description="Helical" evidence="8">
    <location>
        <begin position="383"/>
        <end position="401"/>
    </location>
</feature>
<evidence type="ECO:0000256" key="1">
    <source>
        <dbReference type="ARBA" id="ARBA00004141"/>
    </source>
</evidence>
<proteinExistence type="inferred from homology"/>
<evidence type="ECO:0000256" key="5">
    <source>
        <dbReference type="ARBA" id="ARBA00022989"/>
    </source>
</evidence>
<feature type="transmembrane region" description="Helical" evidence="8">
    <location>
        <begin position="136"/>
        <end position="155"/>
    </location>
</feature>
<dbReference type="PROSITE" id="PS00216">
    <property type="entry name" value="SUGAR_TRANSPORT_1"/>
    <property type="match status" value="1"/>
</dbReference>
<feature type="transmembrane region" description="Helical" evidence="8">
    <location>
        <begin position="413"/>
        <end position="437"/>
    </location>
</feature>
<reference evidence="10 11" key="1">
    <citation type="journal article" date="2011" name="Proc. Natl. Acad. Sci. U.S.A.">
        <title>Evolutionary erosion of yeast sex chromosomes by mating-type switching accidents.</title>
        <authorList>
            <person name="Gordon J.L."/>
            <person name="Armisen D."/>
            <person name="Proux-Wera E."/>
            <person name="Oheigeartaigh S.S."/>
            <person name="Byrne K.P."/>
            <person name="Wolfe K.H."/>
        </authorList>
    </citation>
    <scope>NUCLEOTIDE SEQUENCE [LARGE SCALE GENOMIC DNA]</scope>
    <source>
        <strain evidence="11">ATCC 22294 / BCRC 22015 / CBS 2517 / CECT 1963 / NBRC 1671 / NRRL Y-8276</strain>
    </source>
</reference>
<dbReference type="eggNOG" id="KOG0254">
    <property type="taxonomic scope" value="Eukaryota"/>
</dbReference>
<dbReference type="GO" id="GO:0005351">
    <property type="term" value="F:carbohydrate:proton symporter activity"/>
    <property type="evidence" value="ECO:0007669"/>
    <property type="project" value="TreeGrafter"/>
</dbReference>
<dbReference type="PANTHER" id="PTHR48022:SF16">
    <property type="entry name" value="HIGH GLUCOSE SENSOR RGT2-RELATED"/>
    <property type="match status" value="1"/>
</dbReference>
<keyword evidence="11" id="KW-1185">Reference proteome</keyword>
<evidence type="ECO:0000256" key="4">
    <source>
        <dbReference type="ARBA" id="ARBA00022692"/>
    </source>
</evidence>
<dbReference type="EMBL" id="HE650822">
    <property type="protein sequence ID" value="CCF56406.1"/>
    <property type="molecule type" value="Genomic_DNA"/>
</dbReference>
<evidence type="ECO:0000313" key="10">
    <source>
        <dbReference type="EMBL" id="CCF56406.1"/>
    </source>
</evidence>
<dbReference type="RefSeq" id="XP_003955541.1">
    <property type="nucleotide sequence ID" value="XM_003955492.1"/>
</dbReference>
<dbReference type="NCBIfam" id="TIGR00879">
    <property type="entry name" value="SP"/>
    <property type="match status" value="1"/>
</dbReference>
<organism evidence="10 11">
    <name type="scientific">Kazachstania africana (strain ATCC 22294 / BCRC 22015 / CBS 2517 / CECT 1963 / NBRC 1671 / NRRL Y-8276)</name>
    <name type="common">Yeast</name>
    <name type="synonym">Kluyveromyces africanus</name>
    <dbReference type="NCBI Taxonomy" id="1071382"/>
    <lineage>
        <taxon>Eukaryota</taxon>
        <taxon>Fungi</taxon>
        <taxon>Dikarya</taxon>
        <taxon>Ascomycota</taxon>
        <taxon>Saccharomycotina</taxon>
        <taxon>Saccharomycetes</taxon>
        <taxon>Saccharomycetales</taxon>
        <taxon>Saccharomycetaceae</taxon>
        <taxon>Kazachstania</taxon>
    </lineage>
</organism>
<evidence type="ECO:0000256" key="6">
    <source>
        <dbReference type="ARBA" id="ARBA00023136"/>
    </source>
</evidence>
<dbReference type="InterPro" id="IPR050360">
    <property type="entry name" value="MFS_Sugar_Transporters"/>
</dbReference>
<dbReference type="Pfam" id="PF00083">
    <property type="entry name" value="Sugar_tr"/>
    <property type="match status" value="1"/>
</dbReference>
<dbReference type="KEGG" id="kaf:KAFR_0B01080"/>
<evidence type="ECO:0000256" key="3">
    <source>
        <dbReference type="ARBA" id="ARBA00022448"/>
    </source>
</evidence>
<feature type="transmembrane region" description="Helical" evidence="8">
    <location>
        <begin position="106"/>
        <end position="124"/>
    </location>
</feature>
<evidence type="ECO:0000256" key="8">
    <source>
        <dbReference type="SAM" id="Phobius"/>
    </source>
</evidence>
<dbReference type="PRINTS" id="PR00171">
    <property type="entry name" value="SUGRTRNSPORT"/>
</dbReference>
<dbReference type="InterPro" id="IPR003663">
    <property type="entry name" value="Sugar/inositol_transpt"/>
</dbReference>
<dbReference type="GO" id="GO:0005536">
    <property type="term" value="F:D-glucose binding"/>
    <property type="evidence" value="ECO:0007669"/>
    <property type="project" value="EnsemblFungi"/>
</dbReference>
<sequence length="726" mass="80278">MQKDIPKLSKRSIMSKLRFVRREKSTEQTNQVNNSDGDEELFDNLNLLSQPLPLRSNIMSSLVGLFVAVGGFLYGYDTGLINSITGMPYVLQHLTPNHSSFSNTQLSILVSFLSLGTFFGALTAPWISDIYGRKPAIIVSTAVIFSIGNSLQVAAKSLTLLIVGRVVSGFGIGIISAVVPLYQAEAAQKNLRGAIISSYQWAITIGLLVSSAVSQGTYRMDSAASYRIPIGLQYVWSSVLAVGMIFLPESPRYYVLKDDINNAAIALSFLRGIPIQDPRLLEELVEIKATYDYEASFGPASLLDCFRSSENRPKQVLRMFTGIALQIFQQFSGINFFFYYGVSFFSETGIHNNYLVSFITYSVNMLFNIPGMFLVEFFGRRKVLLYGGVLMTISNFIIPIIDATVPTYDGSKIMIAFACLFIASFAATWGGVVWVISAELYPLGVRSKCAAICASANWFANFICAFITPYIVNLGDEASETKSKIFFLWGSLNAVGFIIAYLTVYETKGLTLEEIDELYRKSPSCFASTKYNEKIRERPVTQDTRPADELLNVMNSFAIETNTSNMFGMSSHPFKSNANNNNSSSNKMNTVQPPLEEMTNELVITETTDKNFVDLGNGLGLNTYNRGPPSISSDEEDDISFKYEEGRSFSFHTSTEESRYKDDVNTYMANLIDSSSNNTNLSSSLRTSFLKTTGDSNAFNIRTNIEESSQESISSPAQNSSTSSTN</sequence>
<comment type="subcellular location">
    <subcellularLocation>
        <location evidence="1">Membrane</location>
        <topology evidence="1">Multi-pass membrane protein</topology>
    </subcellularLocation>
</comment>
<dbReference type="CDD" id="cd17356">
    <property type="entry name" value="MFS_HXT"/>
    <property type="match status" value="1"/>
</dbReference>
<gene>
    <name evidence="10" type="primary">KAFR0B01080</name>
    <name evidence="10" type="ORF">KAFR_0B01080</name>
</gene>
<keyword evidence="5 8" id="KW-1133">Transmembrane helix</keyword>
<feature type="transmembrane region" description="Helical" evidence="8">
    <location>
        <begin position="161"/>
        <end position="182"/>
    </location>
</feature>
<feature type="transmembrane region" description="Helical" evidence="8">
    <location>
        <begin position="226"/>
        <end position="247"/>
    </location>
</feature>
<dbReference type="Gene3D" id="1.20.1250.20">
    <property type="entry name" value="MFS general substrate transporter like domains"/>
    <property type="match status" value="1"/>
</dbReference>
<feature type="transmembrane region" description="Helical" evidence="8">
    <location>
        <begin position="449"/>
        <end position="472"/>
    </location>
</feature>
<comment type="similarity">
    <text evidence="2">Belongs to the major facilitator superfamily. Sugar transporter (TC 2.A.1.1) family.</text>
</comment>
<dbReference type="SUPFAM" id="SSF103473">
    <property type="entry name" value="MFS general substrate transporter"/>
    <property type="match status" value="1"/>
</dbReference>
<dbReference type="FunCoup" id="H2APV6">
    <property type="interactions" value="219"/>
</dbReference>
<dbReference type="AlphaFoldDB" id="H2APV6"/>
<dbReference type="InParanoid" id="H2APV6"/>
<keyword evidence="4 8" id="KW-0812">Transmembrane</keyword>
<dbReference type="HOGENOM" id="CLU_001265_42_0_1"/>
<feature type="domain" description="Major facilitator superfamily (MFS) profile" evidence="9">
    <location>
        <begin position="63"/>
        <end position="508"/>
    </location>
</feature>
<feature type="transmembrane region" description="Helical" evidence="8">
    <location>
        <begin position="484"/>
        <end position="504"/>
    </location>
</feature>
<dbReference type="InterPro" id="IPR020846">
    <property type="entry name" value="MFS_dom"/>
</dbReference>
<evidence type="ECO:0000259" key="9">
    <source>
        <dbReference type="PROSITE" id="PS50850"/>
    </source>
</evidence>
<dbReference type="GO" id="GO:0010255">
    <property type="term" value="P:glucose mediated signaling pathway"/>
    <property type="evidence" value="ECO:0007669"/>
    <property type="project" value="EnsemblFungi"/>
</dbReference>
<dbReference type="InterPro" id="IPR005828">
    <property type="entry name" value="MFS_sugar_transport-like"/>
</dbReference>
<protein>
    <recommendedName>
        <fullName evidence="9">Major facilitator superfamily (MFS) profile domain-containing protein</fullName>
    </recommendedName>
</protein>
<feature type="transmembrane region" description="Helical" evidence="8">
    <location>
        <begin position="194"/>
        <end position="214"/>
    </location>
</feature>
<accession>H2APV6</accession>
<keyword evidence="6 8" id="KW-0472">Membrane</keyword>
<evidence type="ECO:0000256" key="2">
    <source>
        <dbReference type="ARBA" id="ARBA00010992"/>
    </source>
</evidence>
<dbReference type="PANTHER" id="PTHR48022">
    <property type="entry name" value="PLASTIDIC GLUCOSE TRANSPORTER 4"/>
    <property type="match status" value="1"/>
</dbReference>
<evidence type="ECO:0000256" key="7">
    <source>
        <dbReference type="SAM" id="MobiDB-lite"/>
    </source>
</evidence>
<feature type="transmembrane region" description="Helical" evidence="8">
    <location>
        <begin position="58"/>
        <end position="76"/>
    </location>
</feature>